<dbReference type="AlphaFoldDB" id="A0A399FB76"/>
<dbReference type="RefSeq" id="WP_119356569.1">
    <property type="nucleotide sequence ID" value="NZ_BJXM01000003.1"/>
</dbReference>
<reference evidence="1 2" key="1">
    <citation type="submission" date="2018-08" db="EMBL/GenBank/DDBJ databases">
        <title>Meiothermus granaticius genome AF-68 sequencing project.</title>
        <authorList>
            <person name="Da Costa M.S."/>
            <person name="Albuquerque L."/>
            <person name="Raposo P."/>
            <person name="Froufe H.J.C."/>
            <person name="Barroso C.S."/>
            <person name="Egas C."/>
        </authorList>
    </citation>
    <scope>NUCLEOTIDE SEQUENCE [LARGE SCALE GENOMIC DNA]</scope>
    <source>
        <strain evidence="1 2">AF-68</strain>
    </source>
</reference>
<organism evidence="1 2">
    <name type="scientific">Meiothermus granaticius NBRC 107808</name>
    <dbReference type="NCBI Taxonomy" id="1227551"/>
    <lineage>
        <taxon>Bacteria</taxon>
        <taxon>Thermotogati</taxon>
        <taxon>Deinococcota</taxon>
        <taxon>Deinococci</taxon>
        <taxon>Thermales</taxon>
        <taxon>Thermaceae</taxon>
        <taxon>Meiothermus</taxon>
    </lineage>
</organism>
<dbReference type="OrthoDB" id="733404at2"/>
<name>A0A399FB76_9DEIN</name>
<accession>A0A399FB76</accession>
<keyword evidence="2" id="KW-1185">Reference proteome</keyword>
<comment type="caution">
    <text evidence="1">The sequence shown here is derived from an EMBL/GenBank/DDBJ whole genome shotgun (WGS) entry which is preliminary data.</text>
</comment>
<dbReference type="PROSITE" id="PS51257">
    <property type="entry name" value="PROKAR_LIPOPROTEIN"/>
    <property type="match status" value="1"/>
</dbReference>
<dbReference type="Proteomes" id="UP000266178">
    <property type="component" value="Unassembled WGS sequence"/>
</dbReference>
<dbReference type="SUPFAM" id="SSF55486">
    <property type="entry name" value="Metalloproteases ('zincins'), catalytic domain"/>
    <property type="match status" value="1"/>
</dbReference>
<evidence type="ECO:0008006" key="3">
    <source>
        <dbReference type="Google" id="ProtNLM"/>
    </source>
</evidence>
<sequence>MRKWIWIVGLAALAACNQQPNTPQVLKPGGWVEIDQKLDVNVVFVGFQEGRGENQINPRVFQSGLPTSYQTLNRYPNFYGLKEYTGNNFDFNYKIKFADTAFADKLFAYLSSIAVPKPLTTYQRSYNCQKNLANPNDPSTDLPCPAAATNTALQIPDTPSSNHWIDAASVEQWLVQNAPSIGVDPTKYTVFFLNWYGRPDFRFHVYTKTDDPDPDTGYNFGQERASRKMIAWGGTPANPSGAVGRVWFVDLSAGPERWSDNWDITRADVDGDQVTDYRIPPFWEYGSLKPTYRPFNNLSGDLAKITRYVAVNLLFTPSPLYRVQITPPLMPSNIQVTVSVYQGDPTVDGSSFIQSGLMNTRWNALQPVNRFSTKISSIPYTAAAKQAYDCVATQNPCDPGSQISQAGGDLFLYNFAQLPGVLSANQTPGTDYQVPVFAYHEPNPDPNVPEPFLGLADDDWTTGTQSMVYAIDSQADRALGYGFTTTLIHEVGHHTALSHPHDGYDPGEDVDYGAGGPFYYAQLGDESHSIMSYIDLSSEFGQFNRDSMNRYLVAAYLNQANAILKVAADSGQSNSIQAQVLNADASARRALASYQAMNYDGAAQQAKAAYSAVVAAVQSAGVSIPKFVWYEGFTLFSTAASTVMRNILHSQGLRKQGVVGQSLSGTRILHYFPIDDTRWAERRNLP</sequence>
<dbReference type="EMBL" id="QWLB01000011">
    <property type="protein sequence ID" value="RIH92936.1"/>
    <property type="molecule type" value="Genomic_DNA"/>
</dbReference>
<protein>
    <recommendedName>
        <fullName evidence="3">Peptidase M43 pregnancy-associated plasma-A domain-containing protein</fullName>
    </recommendedName>
</protein>
<gene>
    <name evidence="1" type="ORF">Mgrana_01059</name>
</gene>
<evidence type="ECO:0000313" key="2">
    <source>
        <dbReference type="Proteomes" id="UP000266178"/>
    </source>
</evidence>
<evidence type="ECO:0000313" key="1">
    <source>
        <dbReference type="EMBL" id="RIH92936.1"/>
    </source>
</evidence>
<proteinExistence type="predicted"/>